<organism evidence="2 3">
    <name type="scientific">Flavipsychrobacter stenotrophus</name>
    <dbReference type="NCBI Taxonomy" id="2077091"/>
    <lineage>
        <taxon>Bacteria</taxon>
        <taxon>Pseudomonadati</taxon>
        <taxon>Bacteroidota</taxon>
        <taxon>Chitinophagia</taxon>
        <taxon>Chitinophagales</taxon>
        <taxon>Chitinophagaceae</taxon>
        <taxon>Flavipsychrobacter</taxon>
    </lineage>
</organism>
<evidence type="ECO:0000313" key="2">
    <source>
        <dbReference type="EMBL" id="PQJ13119.1"/>
    </source>
</evidence>
<proteinExistence type="predicted"/>
<dbReference type="EMBL" id="PPSL01000001">
    <property type="protein sequence ID" value="PQJ13119.1"/>
    <property type="molecule type" value="Genomic_DNA"/>
</dbReference>
<evidence type="ECO:0000313" key="3">
    <source>
        <dbReference type="Proteomes" id="UP000239872"/>
    </source>
</evidence>
<gene>
    <name evidence="2" type="ORF">CJD36_005085</name>
</gene>
<keyword evidence="1" id="KW-0732">Signal</keyword>
<evidence type="ECO:0000256" key="1">
    <source>
        <dbReference type="SAM" id="SignalP"/>
    </source>
</evidence>
<accession>A0A2S7T1N0</accession>
<feature type="signal peptide" evidence="1">
    <location>
        <begin position="1"/>
        <end position="19"/>
    </location>
</feature>
<sequence length="194" mass="22115">MKQIQLIILALLCSIAATAQIAAPSYTNRVSRLIYVGDSTTAGKKQQICLAEVLNKLVLDGKLQAYGTYDSRFTENRTVKQLKERFYPVDSIEVEDPVTGQRFFKVVTSQVDFSYVLFIRVVEEWAYDAETGTTHIKIVGIAPVRDEYGEDGSFRGRSSMYWLKYGDIQPVLEQFEKDNPEQSLTKAIWANYFE</sequence>
<dbReference type="Proteomes" id="UP000239872">
    <property type="component" value="Unassembled WGS sequence"/>
</dbReference>
<name>A0A2S7T1N0_9BACT</name>
<keyword evidence="3" id="KW-1185">Reference proteome</keyword>
<comment type="caution">
    <text evidence="2">The sequence shown here is derived from an EMBL/GenBank/DDBJ whole genome shotgun (WGS) entry which is preliminary data.</text>
</comment>
<dbReference type="OrthoDB" id="1141916at2"/>
<dbReference type="Pfam" id="PF19841">
    <property type="entry name" value="GldN"/>
    <property type="match status" value="1"/>
</dbReference>
<reference evidence="2 3" key="1">
    <citation type="submission" date="2018-01" db="EMBL/GenBank/DDBJ databases">
        <title>A novel member of the phylum Bacteroidetes isolated from glacier ice.</title>
        <authorList>
            <person name="Liu Q."/>
            <person name="Xin Y.-H."/>
        </authorList>
    </citation>
    <scope>NUCLEOTIDE SEQUENCE [LARGE SCALE GENOMIC DNA]</scope>
    <source>
        <strain evidence="2 3">RB1R16</strain>
    </source>
</reference>
<dbReference type="RefSeq" id="WP_105038003.1">
    <property type="nucleotide sequence ID" value="NZ_PPSL01000001.1"/>
</dbReference>
<dbReference type="InterPro" id="IPR019847">
    <property type="entry name" value="Gliding_motility_assoc_GldN"/>
</dbReference>
<dbReference type="AlphaFoldDB" id="A0A2S7T1N0"/>
<protein>
    <submittedName>
        <fullName evidence="2">Uncharacterized protein</fullName>
    </submittedName>
</protein>
<feature type="chain" id="PRO_5015405760" evidence="1">
    <location>
        <begin position="20"/>
        <end position="194"/>
    </location>
</feature>